<name>A0A9W4UV51_9PLEO</name>
<reference evidence="1" key="1">
    <citation type="submission" date="2023-01" db="EMBL/GenBank/DDBJ databases">
        <authorList>
            <person name="Van Ghelder C."/>
            <person name="Rancurel C."/>
        </authorList>
    </citation>
    <scope>NUCLEOTIDE SEQUENCE</scope>
    <source>
        <strain evidence="1">CNCM I-4278</strain>
    </source>
</reference>
<dbReference type="OrthoDB" id="5232280at2759"/>
<evidence type="ECO:0000313" key="2">
    <source>
        <dbReference type="Proteomes" id="UP001152607"/>
    </source>
</evidence>
<keyword evidence="2" id="KW-1185">Reference proteome</keyword>
<accession>A0A9W4UV51</accession>
<protein>
    <submittedName>
        <fullName evidence="1">Uncharacterized protein</fullName>
    </submittedName>
</protein>
<dbReference type="AlphaFoldDB" id="A0A9W4UV51"/>
<evidence type="ECO:0000313" key="1">
    <source>
        <dbReference type="EMBL" id="CAI6341297.1"/>
    </source>
</evidence>
<sequence>MALPYRSSTADQAPQLVETSMAVSFTGGSIALANWGFSIGDIAVLAGAGRKAGNWVYAQFKDSNLIDWMGVDEDAVLPRKGLCDTSELHNRWDTKLVLIQNGQKTSISSREGTKMPVIDSMGRFTWIMTLVTAALNAAMQKSTMHATMSKLLLKIFEESEHGQEFLRREAAEHIHGWLSAACVRMIADKALREWARLEKSEQHQPGFIPEAEIMGIHHFLVWLLAGEKHDKIYPTPSTDIFCLAIILEDLGLKIRTTLHEHEVSGEGEVIIPTIVWSNKLAPTAFVRAHPKFRPGMRIPLQYMEEVTSLSSRNGSRNKLRKMFEWGMEAVQKDGIVLKPAAFQENLPRVKGSPFLESEQDLYYHIQTNSRDKIPRMTGDTNRFADWLLAIESPAACSRLVAIITELEQSKDEEHNIHTLAFSLDNQEQNSRSFGLQDDYDFGDALNYLQAFFLGYWYQLFRPLLETSQLEIQEGFGSWSWSDIKCLDFIREIVHTRMHQRTKTGKRWFMYRHEVMKLGAYLFGGAEIEQIRRATYGAVGIIGKIPFLYSSLVRGRPENFGHFSLMDIDSSCIPSSDNGIVLPGHAKVARFLKSHEVSNHDAMILPQAIEDVSIEELIDNQAEEEDLTLHIEPDWNNDSQTCLVVYRHKGRVVTRASPQQIDLAMARHFYDKDAERTIPEQTADNSPPYKPPLNCGILNLVCLQGGNPIEPEEQLVDTVDHAPAYAYNPLVLSTAGMINALLCIACLYEGWETQRRVEVVSTQKEFNEAVNRFAKVIVVSSVSAVDNTS</sequence>
<organism evidence="1 2">
    <name type="scientific">Periconia digitata</name>
    <dbReference type="NCBI Taxonomy" id="1303443"/>
    <lineage>
        <taxon>Eukaryota</taxon>
        <taxon>Fungi</taxon>
        <taxon>Dikarya</taxon>
        <taxon>Ascomycota</taxon>
        <taxon>Pezizomycotina</taxon>
        <taxon>Dothideomycetes</taxon>
        <taxon>Pleosporomycetidae</taxon>
        <taxon>Pleosporales</taxon>
        <taxon>Massarineae</taxon>
        <taxon>Periconiaceae</taxon>
        <taxon>Periconia</taxon>
    </lineage>
</organism>
<gene>
    <name evidence="1" type="ORF">PDIGIT_LOCUS14493</name>
</gene>
<dbReference type="EMBL" id="CAOQHR010000011">
    <property type="protein sequence ID" value="CAI6341297.1"/>
    <property type="molecule type" value="Genomic_DNA"/>
</dbReference>
<dbReference type="Proteomes" id="UP001152607">
    <property type="component" value="Unassembled WGS sequence"/>
</dbReference>
<comment type="caution">
    <text evidence="1">The sequence shown here is derived from an EMBL/GenBank/DDBJ whole genome shotgun (WGS) entry which is preliminary data.</text>
</comment>
<proteinExistence type="predicted"/>